<evidence type="ECO:0000256" key="1">
    <source>
        <dbReference type="SAM" id="MobiDB-lite"/>
    </source>
</evidence>
<feature type="compositionally biased region" description="Basic and acidic residues" evidence="1">
    <location>
        <begin position="90"/>
        <end position="100"/>
    </location>
</feature>
<feature type="compositionally biased region" description="Basic and acidic residues" evidence="1">
    <location>
        <begin position="62"/>
        <end position="75"/>
    </location>
</feature>
<reference evidence="3" key="1">
    <citation type="journal article" date="2019" name="Int. J. Syst. Evol. Microbiol.">
        <title>The Global Catalogue of Microorganisms (GCM) 10K type strain sequencing project: providing services to taxonomists for standard genome sequencing and annotation.</title>
        <authorList>
            <consortium name="The Broad Institute Genomics Platform"/>
            <consortium name="The Broad Institute Genome Sequencing Center for Infectious Disease"/>
            <person name="Wu L."/>
            <person name="Ma J."/>
        </authorList>
    </citation>
    <scope>NUCLEOTIDE SEQUENCE [LARGE SCALE GENOMIC DNA]</scope>
    <source>
        <strain evidence="3">CGMCC 4.7275</strain>
    </source>
</reference>
<gene>
    <name evidence="2" type="ORF">GCM10011583_46190</name>
</gene>
<sequence length="268" mass="29369">MPIVFQQPGKQIRCAPLAPPCACYLNFTHAAAVGPVPAALSAANGMPETGQFTHRGTQPRHLKADTRSSRAPKESVCRTLRAVIIQREKRVRPSEPEAGRFAKGARSARQRAWCAGRAPPGVDRDRGLGIQDPPATSPGRSHGRHAPGLAGHRAGSARERVDHGVLNSVSRDRRRPSRDSADGSAHLRPAPPRRSPHVRTGARVAAPPLGPYELTGNTEFTYPGDERVTTGTLRVWIPSWPPRPDRRWSSGLAESKPPRLNRRRRVFW</sequence>
<keyword evidence="3" id="KW-1185">Reference proteome</keyword>
<organism evidence="2 3">
    <name type="scientific">Streptomyces camponoticapitis</name>
    <dbReference type="NCBI Taxonomy" id="1616125"/>
    <lineage>
        <taxon>Bacteria</taxon>
        <taxon>Bacillati</taxon>
        <taxon>Actinomycetota</taxon>
        <taxon>Actinomycetes</taxon>
        <taxon>Kitasatosporales</taxon>
        <taxon>Streptomycetaceae</taxon>
        <taxon>Streptomyces</taxon>
    </lineage>
</organism>
<feature type="region of interest" description="Disordered" evidence="1">
    <location>
        <begin position="49"/>
        <end position="75"/>
    </location>
</feature>
<comment type="caution">
    <text evidence="2">The sequence shown here is derived from an EMBL/GenBank/DDBJ whole genome shotgun (WGS) entry which is preliminary data.</text>
</comment>
<proteinExistence type="predicted"/>
<evidence type="ECO:0000313" key="2">
    <source>
        <dbReference type="EMBL" id="GGK08877.1"/>
    </source>
</evidence>
<evidence type="ECO:0000313" key="3">
    <source>
        <dbReference type="Proteomes" id="UP000660265"/>
    </source>
</evidence>
<feature type="region of interest" description="Disordered" evidence="1">
    <location>
        <begin position="90"/>
        <end position="226"/>
    </location>
</feature>
<dbReference type="EMBL" id="BMMV01000015">
    <property type="protein sequence ID" value="GGK08877.1"/>
    <property type="molecule type" value="Genomic_DNA"/>
</dbReference>
<name>A0ABQ2EHK5_9ACTN</name>
<protein>
    <submittedName>
        <fullName evidence="2">Uncharacterized protein</fullName>
    </submittedName>
</protein>
<dbReference type="Proteomes" id="UP000660265">
    <property type="component" value="Unassembled WGS sequence"/>
</dbReference>
<accession>A0ABQ2EHK5</accession>